<proteinExistence type="predicted"/>
<keyword evidence="2" id="KW-1133">Transmembrane helix</keyword>
<sequence length="147" mass="16506">MNDSVWLIVFSSVILLLIAIAVVTFLYSRSTRAKLLQSIGLIDNLHKLQQQNDKLIKGQTALIATQSTAIENLKNEMSEQIEKTNKLAQEFSLYGDKVEQLSEQDPELKMYSKANKLVASGESIDDIIEASGLPRAEVEVLYSLHRR</sequence>
<protein>
    <submittedName>
        <fullName evidence="3">DNA repair ATPase</fullName>
    </submittedName>
</protein>
<evidence type="ECO:0000256" key="1">
    <source>
        <dbReference type="SAM" id="Coils"/>
    </source>
</evidence>
<reference evidence="3" key="2">
    <citation type="submission" date="2023-01" db="EMBL/GenBank/DDBJ databases">
        <title>Draft genome sequence of Agaribacter marinus strain NBRC 110023.</title>
        <authorList>
            <person name="Sun Q."/>
            <person name="Mori K."/>
        </authorList>
    </citation>
    <scope>NUCLEOTIDE SEQUENCE</scope>
    <source>
        <strain evidence="3">NBRC 110023</strain>
    </source>
</reference>
<accession>A0AA37SYQ3</accession>
<dbReference type="Proteomes" id="UP001156601">
    <property type="component" value="Unassembled WGS sequence"/>
</dbReference>
<dbReference type="Pfam" id="PF10975">
    <property type="entry name" value="DUF2802"/>
    <property type="match status" value="1"/>
</dbReference>
<gene>
    <name evidence="3" type="ORF">GCM10007852_16120</name>
</gene>
<dbReference type="EMBL" id="BSOT01000005">
    <property type="protein sequence ID" value="GLR70704.1"/>
    <property type="molecule type" value="Genomic_DNA"/>
</dbReference>
<feature type="transmembrane region" description="Helical" evidence="2">
    <location>
        <begin position="6"/>
        <end position="27"/>
    </location>
</feature>
<keyword evidence="2" id="KW-0812">Transmembrane</keyword>
<evidence type="ECO:0000313" key="3">
    <source>
        <dbReference type="EMBL" id="GLR70704.1"/>
    </source>
</evidence>
<evidence type="ECO:0000256" key="2">
    <source>
        <dbReference type="SAM" id="Phobius"/>
    </source>
</evidence>
<reference evidence="3" key="1">
    <citation type="journal article" date="2014" name="Int. J. Syst. Evol. Microbiol.">
        <title>Complete genome sequence of Corynebacterium casei LMG S-19264T (=DSM 44701T), isolated from a smear-ripened cheese.</title>
        <authorList>
            <consortium name="US DOE Joint Genome Institute (JGI-PGF)"/>
            <person name="Walter F."/>
            <person name="Albersmeier A."/>
            <person name="Kalinowski J."/>
            <person name="Ruckert C."/>
        </authorList>
    </citation>
    <scope>NUCLEOTIDE SEQUENCE</scope>
    <source>
        <strain evidence="3">NBRC 110023</strain>
    </source>
</reference>
<comment type="caution">
    <text evidence="3">The sequence shown here is derived from an EMBL/GenBank/DDBJ whole genome shotgun (WGS) entry which is preliminary data.</text>
</comment>
<dbReference type="RefSeq" id="WP_284216987.1">
    <property type="nucleotide sequence ID" value="NZ_BSOT01000005.1"/>
</dbReference>
<keyword evidence="2" id="KW-0472">Membrane</keyword>
<evidence type="ECO:0000313" key="4">
    <source>
        <dbReference type="Proteomes" id="UP001156601"/>
    </source>
</evidence>
<dbReference type="AlphaFoldDB" id="A0AA37SYQ3"/>
<dbReference type="InterPro" id="IPR021244">
    <property type="entry name" value="DUF2802"/>
</dbReference>
<keyword evidence="4" id="KW-1185">Reference proteome</keyword>
<organism evidence="3 4">
    <name type="scientific">Agaribacter marinus</name>
    <dbReference type="NCBI Taxonomy" id="1431249"/>
    <lineage>
        <taxon>Bacteria</taxon>
        <taxon>Pseudomonadati</taxon>
        <taxon>Pseudomonadota</taxon>
        <taxon>Gammaproteobacteria</taxon>
        <taxon>Alteromonadales</taxon>
        <taxon>Alteromonadaceae</taxon>
        <taxon>Agaribacter</taxon>
    </lineage>
</organism>
<name>A0AA37SYQ3_9ALTE</name>
<keyword evidence="1" id="KW-0175">Coiled coil</keyword>
<feature type="coiled-coil region" evidence="1">
    <location>
        <begin position="63"/>
        <end position="90"/>
    </location>
</feature>